<name>A0ABT2EVS0_9BACT</name>
<sequence length="79" mass="9330">MVKTLSLEELYEQQIKPRPLSERLRLLAMIAQDLAVETKEEEEPKHSLMELEGLGAEIWQGIDAQEYVNELRKEWDHRP</sequence>
<evidence type="ECO:0008006" key="3">
    <source>
        <dbReference type="Google" id="ProtNLM"/>
    </source>
</evidence>
<dbReference type="RefSeq" id="WP_259101704.1">
    <property type="nucleotide sequence ID" value="NZ_CP130454.1"/>
</dbReference>
<reference evidence="1 2" key="1">
    <citation type="submission" date="2022-08" db="EMBL/GenBank/DDBJ databases">
        <title>Bacterial and archaeal communities from various locations to study Microbial Dark Matter (Phase II).</title>
        <authorList>
            <person name="Stepanauskas R."/>
        </authorList>
    </citation>
    <scope>NUCLEOTIDE SEQUENCE [LARGE SCALE GENOMIC DNA]</scope>
    <source>
        <strain evidence="1 2">PD1</strain>
    </source>
</reference>
<gene>
    <name evidence="1" type="ORF">M2350_003454</name>
</gene>
<evidence type="ECO:0000313" key="1">
    <source>
        <dbReference type="EMBL" id="MCS3921013.1"/>
    </source>
</evidence>
<keyword evidence="2" id="KW-1185">Reference proteome</keyword>
<comment type="caution">
    <text evidence="1">The sequence shown here is derived from an EMBL/GenBank/DDBJ whole genome shotgun (WGS) entry which is preliminary data.</text>
</comment>
<organism evidence="1 2">
    <name type="scientific">Candidatus Fervidibacter sacchari</name>
    <dbReference type="NCBI Taxonomy" id="1448929"/>
    <lineage>
        <taxon>Bacteria</taxon>
        <taxon>Candidatus Fervidibacterota</taxon>
        <taxon>Candidatus Fervidibacter</taxon>
    </lineage>
</organism>
<dbReference type="EMBL" id="JANUCP010000008">
    <property type="protein sequence ID" value="MCS3921013.1"/>
    <property type="molecule type" value="Genomic_DNA"/>
</dbReference>
<protein>
    <recommendedName>
        <fullName evidence="3">Addiction module protein</fullName>
    </recommendedName>
</protein>
<accession>A0ABT2EVS0</accession>
<evidence type="ECO:0000313" key="2">
    <source>
        <dbReference type="Proteomes" id="UP001204798"/>
    </source>
</evidence>
<proteinExistence type="predicted"/>
<dbReference type="Proteomes" id="UP001204798">
    <property type="component" value="Unassembled WGS sequence"/>
</dbReference>